<evidence type="ECO:0000256" key="6">
    <source>
        <dbReference type="ARBA" id="ARBA00022679"/>
    </source>
</evidence>
<organism evidence="21 22">
    <name type="scientific">Powellomyces hirtus</name>
    <dbReference type="NCBI Taxonomy" id="109895"/>
    <lineage>
        <taxon>Eukaryota</taxon>
        <taxon>Fungi</taxon>
        <taxon>Fungi incertae sedis</taxon>
        <taxon>Chytridiomycota</taxon>
        <taxon>Chytridiomycota incertae sedis</taxon>
        <taxon>Chytridiomycetes</taxon>
        <taxon>Spizellomycetales</taxon>
        <taxon>Powellomycetaceae</taxon>
        <taxon>Powellomyces</taxon>
    </lineage>
</organism>
<evidence type="ECO:0000256" key="4">
    <source>
        <dbReference type="ARBA" id="ARBA00022490"/>
    </source>
</evidence>
<evidence type="ECO:0000256" key="9">
    <source>
        <dbReference type="ARBA" id="ARBA00022777"/>
    </source>
</evidence>
<evidence type="ECO:0000256" key="1">
    <source>
        <dbReference type="ARBA" id="ARBA00004496"/>
    </source>
</evidence>
<gene>
    <name evidence="21" type="ORF">PhCBS80983_g01481</name>
</gene>
<comment type="pathway">
    <text evidence="18 19">Isoprenoid biosynthesis; isopentenyl diphosphate biosynthesis via mevalonate pathway; isopentenyl diphosphate from (R)-mevalonate: step 1/3.</text>
</comment>
<sequence length="398" mass="42595">MTSQQQNAVLVSAPGKVILFGEHAVVYGKPAIAASLGLRTYSWIRRTNDSNVRLNLPDIHTLPITWESRVLAELAAAHYRASDWATPAVLTPESETALSALIEGVTTPAVRQATLAFLHLYLSICKGRSDLDTCVRSALPVGAGLGSSASYSVTIAAGLLALGGYGEDPALVNGWAFMAEKVIHGNPSGVDNSLATYGGAKVYSHGKLEALGGFGSLRFMLTDTRVPKNTKRQVELVRERKLRFPLAMDLLIDSVQGIVEECKSLFLDVEQKRVSEDEMLTAMEALIDMNHGIMSACGVSHPSLEMVRLVTASHGLRSKLTGAGGGGCALTLIRPDTTRETLDSIKERLHLEGFMCFETEVGGVGVTVRSDPDACAWDSFADLPAAEWASLVSTLDKP</sequence>
<evidence type="ECO:0000256" key="19">
    <source>
        <dbReference type="RuleBase" id="RU363087"/>
    </source>
</evidence>
<keyword evidence="10 19" id="KW-0067">ATP-binding</keyword>
<dbReference type="GO" id="GO:0019287">
    <property type="term" value="P:isopentenyl diphosphate biosynthetic process, mevalonate pathway"/>
    <property type="evidence" value="ECO:0007669"/>
    <property type="project" value="UniProtKB-UniPathway"/>
</dbReference>
<accession>A0A507EA28</accession>
<dbReference type="GO" id="GO:0004496">
    <property type="term" value="F:mevalonate kinase activity"/>
    <property type="evidence" value="ECO:0007669"/>
    <property type="project" value="UniProtKB-EC"/>
</dbReference>
<dbReference type="EC" id="2.7.1.36" evidence="3 19"/>
<dbReference type="GO" id="GO:0005829">
    <property type="term" value="C:cytosol"/>
    <property type="evidence" value="ECO:0007669"/>
    <property type="project" value="TreeGrafter"/>
</dbReference>
<evidence type="ECO:0000256" key="12">
    <source>
        <dbReference type="ARBA" id="ARBA00022955"/>
    </source>
</evidence>
<dbReference type="InterPro" id="IPR006203">
    <property type="entry name" value="GHMP_knse_ATP-bd_CS"/>
</dbReference>
<evidence type="ECO:0000313" key="21">
    <source>
        <dbReference type="EMBL" id="TPX60933.1"/>
    </source>
</evidence>
<keyword evidence="7" id="KW-0479">Metal-binding</keyword>
<evidence type="ECO:0000256" key="7">
    <source>
        <dbReference type="ARBA" id="ARBA00022723"/>
    </source>
</evidence>
<evidence type="ECO:0000256" key="3">
    <source>
        <dbReference type="ARBA" id="ARBA00012103"/>
    </source>
</evidence>
<name>A0A507EA28_9FUNG</name>
<keyword evidence="16 19" id="KW-0753">Steroid metabolism</keyword>
<keyword evidence="11" id="KW-0460">Magnesium</keyword>
<evidence type="ECO:0000256" key="13">
    <source>
        <dbReference type="ARBA" id="ARBA00023011"/>
    </source>
</evidence>
<comment type="catalytic activity">
    <reaction evidence="17">
        <text>(R)-mevalonate + ATP = (R)-5-phosphomevalonate + ADP + H(+)</text>
        <dbReference type="Rhea" id="RHEA:17065"/>
        <dbReference type="ChEBI" id="CHEBI:15378"/>
        <dbReference type="ChEBI" id="CHEBI:30616"/>
        <dbReference type="ChEBI" id="CHEBI:36464"/>
        <dbReference type="ChEBI" id="CHEBI:58146"/>
        <dbReference type="ChEBI" id="CHEBI:456216"/>
        <dbReference type="EC" id="2.7.1.36"/>
    </reaction>
    <physiologicalReaction direction="left-to-right" evidence="17">
        <dbReference type="Rhea" id="RHEA:17066"/>
    </physiologicalReaction>
</comment>
<dbReference type="SUPFAM" id="SSF55060">
    <property type="entry name" value="GHMP Kinase, C-terminal domain"/>
    <property type="match status" value="1"/>
</dbReference>
<dbReference type="PROSITE" id="PS00627">
    <property type="entry name" value="GHMP_KINASES_ATP"/>
    <property type="match status" value="1"/>
</dbReference>
<comment type="function">
    <text evidence="19">Mevalonate kinase; part of the second module of ergosterol biosynthesis pathway that includes the middle steps of the pathway. The second module is carried out in the vacuole and involves the formation of farnesyl diphosphate, which is also an important intermediate in the biosynthesis of ubiquinone, dolichol, heme and prenylated proteins.</text>
</comment>
<keyword evidence="15 19" id="KW-1207">Sterol metabolism</keyword>
<evidence type="ECO:0000256" key="2">
    <source>
        <dbReference type="ARBA" id="ARBA00006495"/>
    </source>
</evidence>
<comment type="subcellular location">
    <subcellularLocation>
        <location evidence="1 19">Cytoplasm</location>
    </subcellularLocation>
</comment>
<dbReference type="UniPathway" id="UPA00057">
    <property type="reaction ID" value="UER00098"/>
</dbReference>
<dbReference type="InterPro" id="IPR020568">
    <property type="entry name" value="Ribosomal_Su5_D2-typ_SF"/>
</dbReference>
<keyword evidence="6 19" id="KW-0808">Transferase</keyword>
<dbReference type="InterPro" id="IPR006205">
    <property type="entry name" value="Mev_gal_kin"/>
</dbReference>
<keyword evidence="14 19" id="KW-0443">Lipid metabolism</keyword>
<evidence type="ECO:0000256" key="10">
    <source>
        <dbReference type="ARBA" id="ARBA00022840"/>
    </source>
</evidence>
<evidence type="ECO:0000256" key="15">
    <source>
        <dbReference type="ARBA" id="ARBA00023166"/>
    </source>
</evidence>
<evidence type="ECO:0000313" key="22">
    <source>
        <dbReference type="Proteomes" id="UP000318582"/>
    </source>
</evidence>
<evidence type="ECO:0000256" key="16">
    <source>
        <dbReference type="ARBA" id="ARBA00023221"/>
    </source>
</evidence>
<dbReference type="GO" id="GO:0046872">
    <property type="term" value="F:metal ion binding"/>
    <property type="evidence" value="ECO:0007669"/>
    <property type="project" value="UniProtKB-KW"/>
</dbReference>
<dbReference type="Pfam" id="PF00288">
    <property type="entry name" value="GHMP_kinases_N"/>
    <property type="match status" value="1"/>
</dbReference>
<keyword evidence="9 19" id="KW-0418">Kinase</keyword>
<dbReference type="EMBL" id="QEAQ01000011">
    <property type="protein sequence ID" value="TPX60933.1"/>
    <property type="molecule type" value="Genomic_DNA"/>
</dbReference>
<evidence type="ECO:0000256" key="18">
    <source>
        <dbReference type="ARBA" id="ARBA00029438"/>
    </source>
</evidence>
<dbReference type="InterPro" id="IPR006204">
    <property type="entry name" value="GHMP_kinase_N_dom"/>
</dbReference>
<keyword evidence="4 19" id="KW-0963">Cytoplasm</keyword>
<keyword evidence="13 19" id="KW-0756">Sterol biosynthesis</keyword>
<dbReference type="PANTHER" id="PTHR43290:SF2">
    <property type="entry name" value="MEVALONATE KINASE"/>
    <property type="match status" value="1"/>
</dbReference>
<evidence type="ECO:0000256" key="14">
    <source>
        <dbReference type="ARBA" id="ARBA00023098"/>
    </source>
</evidence>
<dbReference type="SUPFAM" id="SSF54211">
    <property type="entry name" value="Ribosomal protein S5 domain 2-like"/>
    <property type="match status" value="1"/>
</dbReference>
<dbReference type="Gene3D" id="3.30.70.890">
    <property type="entry name" value="GHMP kinase, C-terminal domain"/>
    <property type="match status" value="1"/>
</dbReference>
<dbReference type="PANTHER" id="PTHR43290">
    <property type="entry name" value="MEVALONATE KINASE"/>
    <property type="match status" value="1"/>
</dbReference>
<feature type="domain" description="GHMP kinase N-terminal" evidence="20">
    <location>
        <begin position="130"/>
        <end position="199"/>
    </location>
</feature>
<dbReference type="GO" id="GO:0006696">
    <property type="term" value="P:ergosterol biosynthetic process"/>
    <property type="evidence" value="ECO:0007669"/>
    <property type="project" value="TreeGrafter"/>
</dbReference>
<dbReference type="FunFam" id="3.30.70.890:FF:000003">
    <property type="entry name" value="Mevalonate kinase"/>
    <property type="match status" value="1"/>
</dbReference>
<evidence type="ECO:0000259" key="20">
    <source>
        <dbReference type="Pfam" id="PF00288"/>
    </source>
</evidence>
<evidence type="ECO:0000256" key="8">
    <source>
        <dbReference type="ARBA" id="ARBA00022741"/>
    </source>
</evidence>
<dbReference type="STRING" id="109895.A0A507EA28"/>
<dbReference type="Proteomes" id="UP000318582">
    <property type="component" value="Unassembled WGS sequence"/>
</dbReference>
<dbReference type="Gene3D" id="3.30.230.10">
    <property type="match status" value="1"/>
</dbReference>
<keyword evidence="12 19" id="KW-0752">Steroid biosynthesis</keyword>
<dbReference type="GO" id="GO:0005524">
    <property type="term" value="F:ATP binding"/>
    <property type="evidence" value="ECO:0007669"/>
    <property type="project" value="UniProtKB-KW"/>
</dbReference>
<dbReference type="InterPro" id="IPR014721">
    <property type="entry name" value="Ribsml_uS5_D2-typ_fold_subgr"/>
</dbReference>
<evidence type="ECO:0000256" key="17">
    <source>
        <dbReference type="ARBA" id="ARBA00029310"/>
    </source>
</evidence>
<reference evidence="21 22" key="1">
    <citation type="journal article" date="2019" name="Sci. Rep.">
        <title>Comparative genomics of chytrid fungi reveal insights into the obligate biotrophic and pathogenic lifestyle of Synchytrium endobioticum.</title>
        <authorList>
            <person name="van de Vossenberg B.T.L.H."/>
            <person name="Warris S."/>
            <person name="Nguyen H.D.T."/>
            <person name="van Gent-Pelzer M.P.E."/>
            <person name="Joly D.L."/>
            <person name="van de Geest H.C."/>
            <person name="Bonants P.J.M."/>
            <person name="Smith D.S."/>
            <person name="Levesque C.A."/>
            <person name="van der Lee T.A.J."/>
        </authorList>
    </citation>
    <scope>NUCLEOTIDE SEQUENCE [LARGE SCALE GENOMIC DNA]</scope>
    <source>
        <strain evidence="21 22">CBS 809.83</strain>
    </source>
</reference>
<dbReference type="PRINTS" id="PR00959">
    <property type="entry name" value="MEVGALKINASE"/>
</dbReference>
<protein>
    <recommendedName>
        <fullName evidence="3 19">Mevalonate kinase</fullName>
        <shortName evidence="19">MK</shortName>
        <ecNumber evidence="3 19">2.7.1.36</ecNumber>
    </recommendedName>
</protein>
<evidence type="ECO:0000256" key="11">
    <source>
        <dbReference type="ARBA" id="ARBA00022842"/>
    </source>
</evidence>
<evidence type="ECO:0000256" key="5">
    <source>
        <dbReference type="ARBA" id="ARBA00022516"/>
    </source>
</evidence>
<dbReference type="InterPro" id="IPR036554">
    <property type="entry name" value="GHMP_kinase_C_sf"/>
</dbReference>
<keyword evidence="5 19" id="KW-0444">Lipid biosynthesis</keyword>
<dbReference type="NCBIfam" id="TIGR00549">
    <property type="entry name" value="mevalon_kin"/>
    <property type="match status" value="1"/>
</dbReference>
<keyword evidence="8 19" id="KW-0547">Nucleotide-binding</keyword>
<keyword evidence="22" id="KW-1185">Reference proteome</keyword>
<proteinExistence type="inferred from homology"/>
<comment type="similarity">
    <text evidence="2 19">Belongs to the GHMP kinase family. Mevalonate kinase subfamily.</text>
</comment>
<comment type="caution">
    <text evidence="21">The sequence shown here is derived from an EMBL/GenBank/DDBJ whole genome shotgun (WGS) entry which is preliminary data.</text>
</comment>
<dbReference type="AlphaFoldDB" id="A0A507EA28"/>